<evidence type="ECO:0000313" key="4">
    <source>
        <dbReference type="WBParaSite" id="HPBE_0002438301-mRNA-1"/>
    </source>
</evidence>
<reference evidence="2 3" key="1">
    <citation type="submission" date="2018-11" db="EMBL/GenBank/DDBJ databases">
        <authorList>
            <consortium name="Pathogen Informatics"/>
        </authorList>
    </citation>
    <scope>NUCLEOTIDE SEQUENCE [LARGE SCALE GENOMIC DNA]</scope>
</reference>
<keyword evidence="3" id="KW-1185">Reference proteome</keyword>
<sequence>MGTQSRVIRGSNYNVYTSLAPFTPGVSATNRPYFINPLLSGTPGVLICITFIASFLIQFCVCIYRSIRIVFSKAAFPHLPSIFANFAGLILPNRTVPEKKTNETGKNIFMFPWICSEFLETMHFVGACSAIGRGACCRVYLIPFSRFEFSVRANQALHPSDVEELVEWAPYLSGRDKTAEFFIGWPPQGMCTAKHAFKLPPRYHIKTECVALPKRD</sequence>
<reference evidence="4" key="2">
    <citation type="submission" date="2019-09" db="UniProtKB">
        <authorList>
            <consortium name="WormBaseParasite"/>
        </authorList>
    </citation>
    <scope>IDENTIFICATION</scope>
</reference>
<organism evidence="3 4">
    <name type="scientific">Heligmosomoides polygyrus</name>
    <name type="common">Parasitic roundworm</name>
    <dbReference type="NCBI Taxonomy" id="6339"/>
    <lineage>
        <taxon>Eukaryota</taxon>
        <taxon>Metazoa</taxon>
        <taxon>Ecdysozoa</taxon>
        <taxon>Nematoda</taxon>
        <taxon>Chromadorea</taxon>
        <taxon>Rhabditida</taxon>
        <taxon>Rhabditina</taxon>
        <taxon>Rhabditomorpha</taxon>
        <taxon>Strongyloidea</taxon>
        <taxon>Heligmosomidae</taxon>
        <taxon>Heligmosomoides</taxon>
    </lineage>
</organism>
<keyword evidence="1" id="KW-0812">Transmembrane</keyword>
<proteinExistence type="predicted"/>
<gene>
    <name evidence="2" type="ORF">HPBE_LOCUS24382</name>
</gene>
<evidence type="ECO:0000256" key="1">
    <source>
        <dbReference type="SAM" id="Phobius"/>
    </source>
</evidence>
<dbReference type="AlphaFoldDB" id="A0A183GNW3"/>
<dbReference type="Proteomes" id="UP000050761">
    <property type="component" value="Unassembled WGS sequence"/>
</dbReference>
<accession>A0A3P8CZV6</accession>
<evidence type="ECO:0000313" key="2">
    <source>
        <dbReference type="EMBL" id="VDP44697.1"/>
    </source>
</evidence>
<protein>
    <submittedName>
        <fullName evidence="4">Cytochrome P450</fullName>
    </submittedName>
</protein>
<evidence type="ECO:0000313" key="3">
    <source>
        <dbReference type="Proteomes" id="UP000050761"/>
    </source>
</evidence>
<name>A0A183GNW3_HELPZ</name>
<dbReference type="EMBL" id="UZAH01036267">
    <property type="protein sequence ID" value="VDP44697.1"/>
    <property type="molecule type" value="Genomic_DNA"/>
</dbReference>
<feature type="transmembrane region" description="Helical" evidence="1">
    <location>
        <begin position="44"/>
        <end position="64"/>
    </location>
</feature>
<accession>A0A183GNW3</accession>
<keyword evidence="1" id="KW-0472">Membrane</keyword>
<dbReference type="WBParaSite" id="HPBE_0002438301-mRNA-1">
    <property type="protein sequence ID" value="HPBE_0002438301-mRNA-1"/>
    <property type="gene ID" value="HPBE_0002438301"/>
</dbReference>
<keyword evidence="1" id="KW-1133">Transmembrane helix</keyword>